<protein>
    <recommendedName>
        <fullName evidence="4">Lipoprotein</fullName>
    </recommendedName>
</protein>
<organism evidence="2 3">
    <name type="scientific">Hymenobacter caeli</name>
    <dbReference type="NCBI Taxonomy" id="2735894"/>
    <lineage>
        <taxon>Bacteria</taxon>
        <taxon>Pseudomonadati</taxon>
        <taxon>Bacteroidota</taxon>
        <taxon>Cytophagia</taxon>
        <taxon>Cytophagales</taxon>
        <taxon>Hymenobacteraceae</taxon>
        <taxon>Hymenobacter</taxon>
    </lineage>
</organism>
<evidence type="ECO:0000313" key="3">
    <source>
        <dbReference type="Proteomes" id="UP000779507"/>
    </source>
</evidence>
<accession>A0ABX2FRA5</accession>
<dbReference type="Proteomes" id="UP000779507">
    <property type="component" value="Unassembled WGS sequence"/>
</dbReference>
<comment type="caution">
    <text evidence="2">The sequence shown here is derived from an EMBL/GenBank/DDBJ whole genome shotgun (WGS) entry which is preliminary data.</text>
</comment>
<evidence type="ECO:0000313" key="2">
    <source>
        <dbReference type="EMBL" id="NRT19649.1"/>
    </source>
</evidence>
<keyword evidence="1" id="KW-0732">Signal</keyword>
<name>A0ABX2FRA5_9BACT</name>
<evidence type="ECO:0008006" key="4">
    <source>
        <dbReference type="Google" id="ProtNLM"/>
    </source>
</evidence>
<evidence type="ECO:0000256" key="1">
    <source>
        <dbReference type="SAM" id="SignalP"/>
    </source>
</evidence>
<dbReference type="EMBL" id="JABSNP010000010">
    <property type="protein sequence ID" value="NRT19649.1"/>
    <property type="molecule type" value="Genomic_DNA"/>
</dbReference>
<reference evidence="2 3" key="1">
    <citation type="submission" date="2020-05" db="EMBL/GenBank/DDBJ databases">
        <title>Genomic Encyclopedia of Type Strains, Phase IV (KMG-V): Genome sequencing to study the core and pangenomes of soil and plant-associated prokaryotes.</title>
        <authorList>
            <person name="Whitman W."/>
        </authorList>
    </citation>
    <scope>NUCLEOTIDE SEQUENCE [LARGE SCALE GENOMIC DNA]</scope>
    <source>
        <strain evidence="2 3">9A</strain>
    </source>
</reference>
<dbReference type="PROSITE" id="PS51257">
    <property type="entry name" value="PROKAR_LIPOPROTEIN"/>
    <property type="match status" value="1"/>
</dbReference>
<feature type="chain" id="PRO_5045696995" description="Lipoprotein" evidence="1">
    <location>
        <begin position="29"/>
        <end position="254"/>
    </location>
</feature>
<gene>
    <name evidence="2" type="ORF">HNP98_002481</name>
</gene>
<feature type="signal peptide" evidence="1">
    <location>
        <begin position="1"/>
        <end position="28"/>
    </location>
</feature>
<sequence>MRLLYTIMAAASTAGALLLAGCSNKDAAAPDLGNDYYPVVVGTYRAYQVNDTVWANAVAAVPAPYQVREAITGTYTDAAGQLAYRVEHARRATASAAWAPDSTFALSVTPNAVVLNRGNRRTVEAVFPVRENYLWNFNAYQGFSSITLPPADTVNAQNRRYDRVGQALTVPVAGGTARAYDATATVSDAGAAAADDQCNLVGYQQVLARGVGPVLRRRVSLSFQVPGAGACVRNGYRATSGAVHRETLIDAGKL</sequence>
<proteinExistence type="predicted"/>
<keyword evidence="3" id="KW-1185">Reference proteome</keyword>
<dbReference type="RefSeq" id="WP_173810362.1">
    <property type="nucleotide sequence ID" value="NZ_JABSNP010000010.1"/>
</dbReference>